<dbReference type="EMBL" id="NCSJ02000066">
    <property type="protein sequence ID" value="RFU31886.1"/>
    <property type="molecule type" value="Genomic_DNA"/>
</dbReference>
<dbReference type="InterPro" id="IPR019775">
    <property type="entry name" value="WD40_repeat_CS"/>
</dbReference>
<evidence type="ECO:0000256" key="3">
    <source>
        <dbReference type="ARBA" id="ARBA00022737"/>
    </source>
</evidence>
<accession>A0A3E2HEP7</accession>
<dbReference type="Gene3D" id="2.130.10.10">
    <property type="entry name" value="YVTN repeat-like/Quinoprotein amine dehydrogenase"/>
    <property type="match status" value="1"/>
</dbReference>
<feature type="compositionally biased region" description="Polar residues" evidence="6">
    <location>
        <begin position="542"/>
        <end position="551"/>
    </location>
</feature>
<feature type="region of interest" description="Disordered" evidence="6">
    <location>
        <begin position="536"/>
        <end position="560"/>
    </location>
</feature>
<protein>
    <submittedName>
        <fullName evidence="7">Uncharacterized protein</fullName>
    </submittedName>
</protein>
<dbReference type="Proteomes" id="UP000258309">
    <property type="component" value="Unassembled WGS sequence"/>
</dbReference>
<comment type="caution">
    <text evidence="7">The sequence shown here is derived from an EMBL/GenBank/DDBJ whole genome shotgun (WGS) entry which is preliminary data.</text>
</comment>
<dbReference type="SUPFAM" id="SSF50978">
    <property type="entry name" value="WD40 repeat-like"/>
    <property type="match status" value="1"/>
</dbReference>
<sequence length="584" mass="63986">MPSSPQVSGRIRYVALPKPEYAPAHYRETALKLQKEWNVQDPQHLSFAPHVKNHALVAVLNKGLLFNAVEREVAPANCEQSAPEGGFFGPLTPTSPAPADEEDYENARKRQIEEQTSPTPNEPLQKRPRLSNGYENGFESTPMEVDGDQNTDGHAYPSPELVSEPIVVTNGPEQGTQVEKVAELRPETTFLDLSDELSSKNTVLLQCEWNPRDPTILAAAGTDALARMWTISRTTTDLNGNDDDVETNVSTISPPHVDLLEDGLQPSTTVTGISWTSDGTAIAVASEPQDDGTSRINVWSVDGRRFLGFDGFESPVICLRWNLSNTAFLALSPEKGGTLITVMAPSTRESIRYSMPKHDLMEQPLDVAWTGDDEFIICGSDLLQAFKCSPQAISPFRKYETREDHGLSKIMYDWRSNLLATASETGMIDIWDQQGQCHSFNAHQGPITALAWQPLQTPALVGEDVPRLLASSGEDGAISIWNARSSETKSRCSMTMGSGVVALAFTPDGAFIAGATNQRILIWKVDDVNIPRASWTRGSGLGWQTPQSNDSAPDEDQHSLSWDANGQKLAYGVNSLLAVINFRR</sequence>
<evidence type="ECO:0000256" key="1">
    <source>
        <dbReference type="ARBA" id="ARBA00004123"/>
    </source>
</evidence>
<reference evidence="7 8" key="1">
    <citation type="submission" date="2018-05" db="EMBL/GenBank/DDBJ databases">
        <title>Draft genome sequence of Scytalidium lignicola DSM 105466, a ubiquitous saprotrophic fungus.</title>
        <authorList>
            <person name="Buettner E."/>
            <person name="Gebauer A.M."/>
            <person name="Hofrichter M."/>
            <person name="Liers C."/>
            <person name="Kellner H."/>
        </authorList>
    </citation>
    <scope>NUCLEOTIDE SEQUENCE [LARGE SCALE GENOMIC DNA]</scope>
    <source>
        <strain evidence="7 8">DSM 105466</strain>
    </source>
</reference>
<dbReference type="GO" id="GO:0034967">
    <property type="term" value="C:Set3 complex"/>
    <property type="evidence" value="ECO:0007669"/>
    <property type="project" value="TreeGrafter"/>
</dbReference>
<dbReference type="SMART" id="SM00320">
    <property type="entry name" value="WD40"/>
    <property type="match status" value="5"/>
</dbReference>
<dbReference type="Gene3D" id="1.20.960.30">
    <property type="match status" value="1"/>
</dbReference>
<dbReference type="AlphaFoldDB" id="A0A3E2HEP7"/>
<dbReference type="InterPro" id="IPR045183">
    <property type="entry name" value="Ebi-like"/>
</dbReference>
<keyword evidence="8" id="KW-1185">Reference proteome</keyword>
<evidence type="ECO:0000256" key="4">
    <source>
        <dbReference type="ARBA" id="ARBA00023242"/>
    </source>
</evidence>
<dbReference type="PANTHER" id="PTHR22846">
    <property type="entry name" value="WD40 REPEAT PROTEIN"/>
    <property type="match status" value="1"/>
</dbReference>
<dbReference type="InterPro" id="IPR036322">
    <property type="entry name" value="WD40_repeat_dom_sf"/>
</dbReference>
<dbReference type="PROSITE" id="PS50082">
    <property type="entry name" value="WD_REPEATS_2"/>
    <property type="match status" value="1"/>
</dbReference>
<dbReference type="STRING" id="5539.A0A3E2HEP7"/>
<feature type="non-terminal residue" evidence="7">
    <location>
        <position position="1"/>
    </location>
</feature>
<dbReference type="OrthoDB" id="1367865at2759"/>
<evidence type="ECO:0000313" key="8">
    <source>
        <dbReference type="Proteomes" id="UP000258309"/>
    </source>
</evidence>
<dbReference type="InterPro" id="IPR001680">
    <property type="entry name" value="WD40_rpt"/>
</dbReference>
<proteinExistence type="predicted"/>
<dbReference type="Pfam" id="PF00400">
    <property type="entry name" value="WD40"/>
    <property type="match status" value="2"/>
</dbReference>
<dbReference type="PROSITE" id="PS00678">
    <property type="entry name" value="WD_REPEATS_1"/>
    <property type="match status" value="1"/>
</dbReference>
<comment type="subcellular location">
    <subcellularLocation>
        <location evidence="1">Nucleus</location>
    </subcellularLocation>
</comment>
<organism evidence="7 8">
    <name type="scientific">Scytalidium lignicola</name>
    <name type="common">Hyphomycete</name>
    <dbReference type="NCBI Taxonomy" id="5539"/>
    <lineage>
        <taxon>Eukaryota</taxon>
        <taxon>Fungi</taxon>
        <taxon>Dikarya</taxon>
        <taxon>Ascomycota</taxon>
        <taxon>Pezizomycotina</taxon>
        <taxon>Leotiomycetes</taxon>
        <taxon>Leotiomycetes incertae sedis</taxon>
        <taxon>Scytalidium</taxon>
    </lineage>
</organism>
<evidence type="ECO:0000256" key="6">
    <source>
        <dbReference type="SAM" id="MobiDB-lite"/>
    </source>
</evidence>
<feature type="non-terminal residue" evidence="7">
    <location>
        <position position="584"/>
    </location>
</feature>
<feature type="region of interest" description="Disordered" evidence="6">
    <location>
        <begin position="77"/>
        <end position="145"/>
    </location>
</feature>
<gene>
    <name evidence="7" type="ORF">B7463_g4495</name>
</gene>
<keyword evidence="3" id="KW-0677">Repeat</keyword>
<dbReference type="OMA" id="VNFLIWR"/>
<keyword evidence="2 5" id="KW-0853">WD repeat</keyword>
<evidence type="ECO:0000256" key="2">
    <source>
        <dbReference type="ARBA" id="ARBA00022574"/>
    </source>
</evidence>
<dbReference type="GO" id="GO:0006357">
    <property type="term" value="P:regulation of transcription by RNA polymerase II"/>
    <property type="evidence" value="ECO:0007669"/>
    <property type="project" value="TreeGrafter"/>
</dbReference>
<dbReference type="InterPro" id="IPR015943">
    <property type="entry name" value="WD40/YVTN_repeat-like_dom_sf"/>
</dbReference>
<evidence type="ECO:0000313" key="7">
    <source>
        <dbReference type="EMBL" id="RFU31886.1"/>
    </source>
</evidence>
<dbReference type="GO" id="GO:0003714">
    <property type="term" value="F:transcription corepressor activity"/>
    <property type="evidence" value="ECO:0007669"/>
    <property type="project" value="InterPro"/>
</dbReference>
<name>A0A3E2HEP7_SCYLI</name>
<dbReference type="PANTHER" id="PTHR22846:SF2">
    <property type="entry name" value="F-BOX-LIKE_WD REPEAT-CONTAINING PROTEIN EBI"/>
    <property type="match status" value="1"/>
</dbReference>
<feature type="repeat" description="WD" evidence="5">
    <location>
        <begin position="440"/>
        <end position="491"/>
    </location>
</feature>
<keyword evidence="4" id="KW-0539">Nucleus</keyword>
<evidence type="ECO:0000256" key="5">
    <source>
        <dbReference type="PROSITE-ProRule" id="PRU00221"/>
    </source>
</evidence>